<feature type="transmembrane region" description="Helical" evidence="2">
    <location>
        <begin position="665"/>
        <end position="686"/>
    </location>
</feature>
<reference evidence="4" key="1">
    <citation type="submission" date="2015-10" db="EMBL/GenBank/DDBJ databases">
        <authorList>
            <person name="Luecker S."/>
            <person name="Luecker S."/>
        </authorList>
    </citation>
    <scope>NUCLEOTIDE SEQUENCE [LARGE SCALE GENOMIC DNA]</scope>
</reference>
<feature type="transmembrane region" description="Helical" evidence="2">
    <location>
        <begin position="827"/>
        <end position="850"/>
    </location>
</feature>
<keyword evidence="2" id="KW-0812">Transmembrane</keyword>
<dbReference type="RefSeq" id="WP_175304546.1">
    <property type="nucleotide sequence ID" value="NZ_CZPZ01000015.1"/>
</dbReference>
<feature type="transmembrane region" description="Helical" evidence="2">
    <location>
        <begin position="739"/>
        <end position="759"/>
    </location>
</feature>
<feature type="transmembrane region" description="Helical" evidence="2">
    <location>
        <begin position="870"/>
        <end position="892"/>
    </location>
</feature>
<protein>
    <submittedName>
        <fullName evidence="3">Uncharacterized protein</fullName>
    </submittedName>
</protein>
<evidence type="ECO:0000256" key="2">
    <source>
        <dbReference type="SAM" id="Phobius"/>
    </source>
</evidence>
<dbReference type="EMBL" id="CZPZ01000015">
    <property type="protein sequence ID" value="CUS36340.1"/>
    <property type="molecule type" value="Genomic_DNA"/>
</dbReference>
<dbReference type="AlphaFoldDB" id="A0A0S4LK20"/>
<organism evidence="3 4">
    <name type="scientific">Candidatus Nitrospira nitrificans</name>
    <dbReference type="NCBI Taxonomy" id="1742973"/>
    <lineage>
        <taxon>Bacteria</taxon>
        <taxon>Pseudomonadati</taxon>
        <taxon>Nitrospirota</taxon>
        <taxon>Nitrospiria</taxon>
        <taxon>Nitrospirales</taxon>
        <taxon>Nitrospiraceae</taxon>
        <taxon>Nitrospira</taxon>
    </lineage>
</organism>
<proteinExistence type="predicted"/>
<keyword evidence="2" id="KW-0472">Membrane</keyword>
<evidence type="ECO:0000313" key="4">
    <source>
        <dbReference type="Proteomes" id="UP000198736"/>
    </source>
</evidence>
<feature type="transmembrane region" description="Helical" evidence="2">
    <location>
        <begin position="698"/>
        <end position="719"/>
    </location>
</feature>
<dbReference type="STRING" id="1742973.COMA2_220048"/>
<name>A0A0S4LK20_9BACT</name>
<sequence length="1073" mass="118685">MAKKQSDSKIAVAGALTLVLGLAGVLLVKEPLRSSRPVGTGLDMRATVEEQTVRARLWEDPVAAVQRGLREVKTNRPAATPLPPLTQRLRSLRQAIADRVKDGHHVTVLVVTTSGGPYVESAESRVRDRYAVGTALGVACYVPEQEGQLSFVEWDQGSLSALPYEWYRLRKTRVCGEEGARAQDVLVVWFSDETLSRGFFASLTSFSQALVCRETAKKSECLLTEDSRRLVRLNPNLQQAVTFKILGPRTSSAFRALLAEAGESYAEPHEGIGVWPNADGWIELYSPWSSAMKGLLAYGLKTGGGKGAACATYASCEQEFARRLSDANIRLTYDIGSDDQLFDALVEELERRQVRLGWDAVILIGEWDSFYGRALPIEFRAAACAKVAMLPERDLERIKVPVEIKSWCSTIPQAVDLQIQRQADYESLTLNVHRYSYLSGLDGEVPGEDRGKAARADNGKESQRDRPEGTSQIDYVRALVDRIHDEGEGARAIGIFGTDPYDSLLIIKALRPAFPHAIFFTVGLDARHLHPSEYKWTRNMVIASPFGLQLDGGLQRDVPPFRSSYQTSTYFATLQAVGHVMCRRDEPVGASGGPCMATYHAALTPDDRLYDAGSHSRLFEVGRSGAVDVSIVKQEGVRTIHPLRADLAHTDGYGQLKQGVGFDNAAVAAATAVGFVLVVVVAWSNQRLWSGIVRSPRALSTAAVTLVALFAVFVSAGGADALLAGHDEGEPFSWTAGVSIWPSELLRLFVVVLSVLLFVKGARDLQKNGEQIGEKFQFIATSGRYRFSPRTVWTNLQRVYHPIATIASMKVDQAWARYREAGRLSQGIARTFLLFLIYAGAMWAIGYFVLDEEYIHPCRGFLSCNVDSVMTLASVGIVVLLNLAVFDAVMLCRRWIGWVINSTGGWSDHIQDEYLRNYGVGDAQKTEFEKFQYLAVVDLIAQRTEVVNRLIRYPFIALLIMIAARNEYFDIWNYPLLLLLSWSVNVLVALLGAFLLYQSASRAKAAMLAGLNRQIVRTLGIGKDHDVRVKQIQHVIGEVEDNEQGAFVPLYQQPVVESSLYGLVALLQYLYLR</sequence>
<gene>
    <name evidence="3" type="ORF">COMA2_220048</name>
</gene>
<keyword evidence="2" id="KW-1133">Transmembrane helix</keyword>
<feature type="region of interest" description="Disordered" evidence="1">
    <location>
        <begin position="446"/>
        <end position="471"/>
    </location>
</feature>
<feature type="transmembrane region" description="Helical" evidence="2">
    <location>
        <begin position="974"/>
        <end position="997"/>
    </location>
</feature>
<feature type="compositionally biased region" description="Basic and acidic residues" evidence="1">
    <location>
        <begin position="447"/>
        <end position="468"/>
    </location>
</feature>
<dbReference type="Proteomes" id="UP000198736">
    <property type="component" value="Unassembled WGS sequence"/>
</dbReference>
<accession>A0A0S4LK20</accession>
<feature type="transmembrane region" description="Helical" evidence="2">
    <location>
        <begin position="950"/>
        <end position="968"/>
    </location>
</feature>
<evidence type="ECO:0000256" key="1">
    <source>
        <dbReference type="SAM" id="MobiDB-lite"/>
    </source>
</evidence>
<evidence type="ECO:0000313" key="3">
    <source>
        <dbReference type="EMBL" id="CUS36340.1"/>
    </source>
</evidence>
<keyword evidence="4" id="KW-1185">Reference proteome</keyword>